<evidence type="ECO:0000313" key="1">
    <source>
        <dbReference type="EMBL" id="PNC18927.1"/>
    </source>
</evidence>
<protein>
    <submittedName>
        <fullName evidence="1">Uncharacterized protein</fullName>
    </submittedName>
</protein>
<comment type="caution">
    <text evidence="1">The sequence shown here is derived from an EMBL/GenBank/DDBJ whole genome shotgun (WGS) entry which is preliminary data.</text>
</comment>
<dbReference type="EMBL" id="PJKA01000006">
    <property type="protein sequence ID" value="PNC18927.1"/>
    <property type="molecule type" value="Genomic_DNA"/>
</dbReference>
<organism evidence="1 2">
    <name type="scientific">Akkermansia muciniphila</name>
    <dbReference type="NCBI Taxonomy" id="239935"/>
    <lineage>
        <taxon>Bacteria</taxon>
        <taxon>Pseudomonadati</taxon>
        <taxon>Verrucomicrobiota</taxon>
        <taxon>Verrucomicrobiia</taxon>
        <taxon>Verrucomicrobiales</taxon>
        <taxon>Akkermansiaceae</taxon>
        <taxon>Akkermansia</taxon>
    </lineage>
</organism>
<evidence type="ECO:0000313" key="2">
    <source>
        <dbReference type="Proteomes" id="UP000236000"/>
    </source>
</evidence>
<gene>
    <name evidence="1" type="ORF">CXU22_03795</name>
</gene>
<name>A0A2N8HF65_9BACT</name>
<accession>A0A2N8HF65</accession>
<dbReference type="Proteomes" id="UP000236000">
    <property type="component" value="Unassembled WGS sequence"/>
</dbReference>
<proteinExistence type="predicted"/>
<dbReference type="AlphaFoldDB" id="A0A2N8HF65"/>
<sequence>MCSFFLIPERSHAFSFISFLKEKGNQSGTLWRKGGNDEWNGRISRGFTLFCRDNPFSLLLGKFLTWWRNFFRMKATGKLSE</sequence>
<reference evidence="1 2" key="1">
    <citation type="journal article" date="2017" name="BMC Genomics">
        <title>Genome sequencing of 39 Akkermansia muciniphila isolates reveals its population structure, genomic and functional diverisity, and global distribution in mammalian gut microbiotas.</title>
        <authorList>
            <person name="Guo X."/>
            <person name="Li S."/>
            <person name="Zhang J."/>
            <person name="Wu F."/>
            <person name="Li X."/>
            <person name="Wu D."/>
            <person name="Zhang M."/>
            <person name="Ou Z."/>
            <person name="Jie Z."/>
            <person name="Yan Q."/>
            <person name="Li P."/>
            <person name="Yi J."/>
            <person name="Peng Y."/>
        </authorList>
    </citation>
    <scope>NUCLEOTIDE SEQUENCE [LARGE SCALE GENOMIC DNA]</scope>
    <source>
        <strain evidence="1 2">GP24</strain>
    </source>
</reference>